<keyword evidence="3" id="KW-1185">Reference proteome</keyword>
<gene>
    <name evidence="2" type="ORF">C8P68_103242</name>
</gene>
<dbReference type="Proteomes" id="UP000244168">
    <property type="component" value="Unassembled WGS sequence"/>
</dbReference>
<evidence type="ECO:0000313" key="2">
    <source>
        <dbReference type="EMBL" id="PTQ98082.1"/>
    </source>
</evidence>
<feature type="chain" id="PRO_5015605019" description="Glycosyl hydrolase family 65" evidence="1">
    <location>
        <begin position="20"/>
        <end position="716"/>
    </location>
</feature>
<dbReference type="SUPFAM" id="SSF48208">
    <property type="entry name" value="Six-hairpin glycosidases"/>
    <property type="match status" value="1"/>
</dbReference>
<sequence>MRKTFLICLAALSAVGANAQQKTATAKIDRYALVTRHNVVNKTMDTLASLTVGNGRFAFTVDATGLQTFPVYYQKGVPLGTQSQWGWDSFKNTDNYKFEESLKTYHINGRDITYAVQNNSTERSKGATNWFRENVHRLQLGNVGFVILKKNGQEASASDIKDIRQELDLWTGGIKSHFTIEGEPVDVLTYGNGTADAIGAQVTSPLVKEGRLKVRVKFPYPTNQFADFGTNYKSADMHTSSIVTNTAGKGSIEHQLQGAHYWVNLGWTGTAKLAKAGEHEFTLTPGKTADAFSFSCVFEQTAKKMLAVPTFTEDKTSSVATWKNFWMSGGAVDLSGSTDPRANELERRIVLSQYLTRVQSAGDYPPQETGLVYNSWYGKPHLEMHWWHSMHFALWGRPELLTPSLNWYEKIKGQGYGIAKRQGFEGIRWPKMTDPDGNESPSSVGAFLIWQEPHFIYMAELEYRAHPTQETLNKYKELVFGTANFMASYAYYDKEKGRYILGPGLIPSQEVHKAESTINPPYELTYWHWALGIAQQWKERLKQPRIKHWDEVVDKLSPLPQKDGVYLEAESAPDSYTNPKDITDHPSTVAAYGMMPYTKMMDTATMHRTYDLIQRVWNWPETWGWDFPMLAMTAARLNQPEKAIDALFMKVHTNTYLPNGHNYQDGRLTIYLPGNGGLLGAVAMMCAGWDGNKIENPGFPKNGKWKVRWEGLEMMP</sequence>
<evidence type="ECO:0000256" key="1">
    <source>
        <dbReference type="SAM" id="SignalP"/>
    </source>
</evidence>
<dbReference type="AlphaFoldDB" id="A0A2T5JB38"/>
<dbReference type="InterPro" id="IPR008928">
    <property type="entry name" value="6-hairpin_glycosidase_sf"/>
</dbReference>
<proteinExistence type="predicted"/>
<evidence type="ECO:0000313" key="3">
    <source>
        <dbReference type="Proteomes" id="UP000244168"/>
    </source>
</evidence>
<dbReference type="EMBL" id="QAOQ01000003">
    <property type="protein sequence ID" value="PTQ98082.1"/>
    <property type="molecule type" value="Genomic_DNA"/>
</dbReference>
<comment type="caution">
    <text evidence="2">The sequence shown here is derived from an EMBL/GenBank/DDBJ whole genome shotgun (WGS) entry which is preliminary data.</text>
</comment>
<dbReference type="RefSeq" id="WP_107828270.1">
    <property type="nucleotide sequence ID" value="NZ_CP160205.1"/>
</dbReference>
<dbReference type="Gene3D" id="1.50.10.10">
    <property type="match status" value="1"/>
</dbReference>
<protein>
    <recommendedName>
        <fullName evidence="4">Glycosyl hydrolase family 65</fullName>
    </recommendedName>
</protein>
<dbReference type="InterPro" id="IPR012341">
    <property type="entry name" value="6hp_glycosidase-like_sf"/>
</dbReference>
<accession>A0A2T5JB38</accession>
<organism evidence="2 3">
    <name type="scientific">Mucilaginibacter yixingensis</name>
    <dbReference type="NCBI Taxonomy" id="1295612"/>
    <lineage>
        <taxon>Bacteria</taxon>
        <taxon>Pseudomonadati</taxon>
        <taxon>Bacteroidota</taxon>
        <taxon>Sphingobacteriia</taxon>
        <taxon>Sphingobacteriales</taxon>
        <taxon>Sphingobacteriaceae</taxon>
        <taxon>Mucilaginibacter</taxon>
    </lineage>
</organism>
<keyword evidence="1" id="KW-0732">Signal</keyword>
<dbReference type="GO" id="GO:0005975">
    <property type="term" value="P:carbohydrate metabolic process"/>
    <property type="evidence" value="ECO:0007669"/>
    <property type="project" value="InterPro"/>
</dbReference>
<reference evidence="2 3" key="1">
    <citation type="submission" date="2018-04" db="EMBL/GenBank/DDBJ databases">
        <title>Genomic Encyclopedia of Archaeal and Bacterial Type Strains, Phase II (KMG-II): from individual species to whole genera.</title>
        <authorList>
            <person name="Goeker M."/>
        </authorList>
    </citation>
    <scope>NUCLEOTIDE SEQUENCE [LARGE SCALE GENOMIC DNA]</scope>
    <source>
        <strain evidence="2 3">DSM 26809</strain>
    </source>
</reference>
<evidence type="ECO:0008006" key="4">
    <source>
        <dbReference type="Google" id="ProtNLM"/>
    </source>
</evidence>
<feature type="signal peptide" evidence="1">
    <location>
        <begin position="1"/>
        <end position="19"/>
    </location>
</feature>
<name>A0A2T5JB38_9SPHI</name>
<dbReference type="OrthoDB" id="127395at2"/>